<accession>A0A512HT55</accession>
<reference evidence="2 3" key="1">
    <citation type="submission" date="2019-07" db="EMBL/GenBank/DDBJ databases">
        <title>Whole genome shotgun sequence of Aeromicrobium flavum NBRC 107625.</title>
        <authorList>
            <person name="Hosoyama A."/>
            <person name="Uohara A."/>
            <person name="Ohji S."/>
            <person name="Ichikawa N."/>
        </authorList>
    </citation>
    <scope>NUCLEOTIDE SEQUENCE [LARGE SCALE GENOMIC DNA]</scope>
    <source>
        <strain evidence="2 3">NBRC 107625</strain>
    </source>
</reference>
<feature type="chain" id="PRO_5021724637" description="Lipoprotein" evidence="1">
    <location>
        <begin position="22"/>
        <end position="261"/>
    </location>
</feature>
<name>A0A512HT55_9ACTN</name>
<keyword evidence="1" id="KW-0732">Signal</keyword>
<sequence length="261" mass="27515">MRRPVLLLVLTAFVLGGCSWGSDHPDPAPTPNPQPRPTQQISLDELGIARWPAPDEDRLPEPPARPEGVEPAEYARMVAAVRTWAIQAATSPETVGTGLPASLKAAIADLEDAQDEAPELARGNVLDPDLEVLTSGLTGAWTVSADDEGSVNVSLQTRTAYEVRSPGGPVRVIGVLRTQGVIGGPDDDGWGTITGWQEFGAADCATVLDGFLTPGGDADDQQADLTTFAEIGNGDEAITPELPDDERVDEEFARTCQAGRV</sequence>
<evidence type="ECO:0000313" key="3">
    <source>
        <dbReference type="Proteomes" id="UP000321769"/>
    </source>
</evidence>
<evidence type="ECO:0000256" key="1">
    <source>
        <dbReference type="SAM" id="SignalP"/>
    </source>
</evidence>
<gene>
    <name evidence="2" type="ORF">AFL01nite_09680</name>
</gene>
<dbReference type="EMBL" id="BJZQ01000003">
    <property type="protein sequence ID" value="GEO88641.1"/>
    <property type="molecule type" value="Genomic_DNA"/>
</dbReference>
<evidence type="ECO:0000313" key="2">
    <source>
        <dbReference type="EMBL" id="GEO88641.1"/>
    </source>
</evidence>
<dbReference type="Proteomes" id="UP000321769">
    <property type="component" value="Unassembled WGS sequence"/>
</dbReference>
<dbReference type="AlphaFoldDB" id="A0A512HT55"/>
<keyword evidence="3" id="KW-1185">Reference proteome</keyword>
<protein>
    <recommendedName>
        <fullName evidence="4">Lipoprotein</fullName>
    </recommendedName>
</protein>
<dbReference type="RefSeq" id="WP_146826038.1">
    <property type="nucleotide sequence ID" value="NZ_BAAAYQ010000005.1"/>
</dbReference>
<evidence type="ECO:0008006" key="4">
    <source>
        <dbReference type="Google" id="ProtNLM"/>
    </source>
</evidence>
<organism evidence="2 3">
    <name type="scientific">Aeromicrobium flavum</name>
    <dbReference type="NCBI Taxonomy" id="416568"/>
    <lineage>
        <taxon>Bacteria</taxon>
        <taxon>Bacillati</taxon>
        <taxon>Actinomycetota</taxon>
        <taxon>Actinomycetes</taxon>
        <taxon>Propionibacteriales</taxon>
        <taxon>Nocardioidaceae</taxon>
        <taxon>Aeromicrobium</taxon>
    </lineage>
</organism>
<feature type="signal peptide" evidence="1">
    <location>
        <begin position="1"/>
        <end position="21"/>
    </location>
</feature>
<proteinExistence type="predicted"/>
<comment type="caution">
    <text evidence="2">The sequence shown here is derived from an EMBL/GenBank/DDBJ whole genome shotgun (WGS) entry which is preliminary data.</text>
</comment>
<dbReference type="OrthoDB" id="3743885at2"/>
<dbReference type="PROSITE" id="PS51257">
    <property type="entry name" value="PROKAR_LIPOPROTEIN"/>
    <property type="match status" value="1"/>
</dbReference>